<accession>A0ABR3V876</accession>
<evidence type="ECO:0000256" key="1">
    <source>
        <dbReference type="SAM" id="MobiDB-lite"/>
    </source>
</evidence>
<organism evidence="2 3">
    <name type="scientific">Phialemonium thermophilum</name>
    <dbReference type="NCBI Taxonomy" id="223376"/>
    <lineage>
        <taxon>Eukaryota</taxon>
        <taxon>Fungi</taxon>
        <taxon>Dikarya</taxon>
        <taxon>Ascomycota</taxon>
        <taxon>Pezizomycotina</taxon>
        <taxon>Sordariomycetes</taxon>
        <taxon>Sordariomycetidae</taxon>
        <taxon>Cephalothecales</taxon>
        <taxon>Cephalothecaceae</taxon>
        <taxon>Phialemonium</taxon>
    </lineage>
</organism>
<sequence>MEDDGLVRHDAVSRWPGPMLQKGKARGLETRGSEPTLAASWWPEDPDLVKWREPRPSRPSTTGRRWPRRRAWLLGSLPQVGSPVESVGLVSAYSYGPWMRCGGPASCPGPTGEKSEGNAIRRKGGRVSCHIWLSTDGCQSSFELDRKWATGRPAEATAVDRDPARKR</sequence>
<protein>
    <submittedName>
        <fullName evidence="2">Uncharacterized protein</fullName>
    </submittedName>
</protein>
<feature type="region of interest" description="Disordered" evidence="1">
    <location>
        <begin position="1"/>
        <end position="39"/>
    </location>
</feature>
<proteinExistence type="predicted"/>
<comment type="caution">
    <text evidence="2">The sequence shown here is derived from an EMBL/GenBank/DDBJ whole genome shotgun (WGS) entry which is preliminary data.</text>
</comment>
<keyword evidence="3" id="KW-1185">Reference proteome</keyword>
<gene>
    <name evidence="2" type="ORF">VTK73DRAFT_4509</name>
</gene>
<name>A0ABR3V876_9PEZI</name>
<evidence type="ECO:0000313" key="3">
    <source>
        <dbReference type="Proteomes" id="UP001586593"/>
    </source>
</evidence>
<reference evidence="2 3" key="1">
    <citation type="journal article" date="2024" name="Commun. Biol.">
        <title>Comparative genomic analysis of thermophilic fungi reveals convergent evolutionary adaptations and gene losses.</title>
        <authorList>
            <person name="Steindorff A.S."/>
            <person name="Aguilar-Pontes M.V."/>
            <person name="Robinson A.J."/>
            <person name="Andreopoulos B."/>
            <person name="LaButti K."/>
            <person name="Kuo A."/>
            <person name="Mondo S."/>
            <person name="Riley R."/>
            <person name="Otillar R."/>
            <person name="Haridas S."/>
            <person name="Lipzen A."/>
            <person name="Grimwood J."/>
            <person name="Schmutz J."/>
            <person name="Clum A."/>
            <person name="Reid I.D."/>
            <person name="Moisan M.C."/>
            <person name="Butler G."/>
            <person name="Nguyen T.T.M."/>
            <person name="Dewar K."/>
            <person name="Conant G."/>
            <person name="Drula E."/>
            <person name="Henrissat B."/>
            <person name="Hansel C."/>
            <person name="Singer S."/>
            <person name="Hutchinson M.I."/>
            <person name="de Vries R.P."/>
            <person name="Natvig D.O."/>
            <person name="Powell A.J."/>
            <person name="Tsang A."/>
            <person name="Grigoriev I.V."/>
        </authorList>
    </citation>
    <scope>NUCLEOTIDE SEQUENCE [LARGE SCALE GENOMIC DNA]</scope>
    <source>
        <strain evidence="2 3">ATCC 24622</strain>
    </source>
</reference>
<dbReference type="Proteomes" id="UP001586593">
    <property type="component" value="Unassembled WGS sequence"/>
</dbReference>
<dbReference type="EMBL" id="JAZHXJ010002558">
    <property type="protein sequence ID" value="KAL1837922.1"/>
    <property type="molecule type" value="Genomic_DNA"/>
</dbReference>
<evidence type="ECO:0000313" key="2">
    <source>
        <dbReference type="EMBL" id="KAL1837922.1"/>
    </source>
</evidence>
<feature type="compositionally biased region" description="Basic and acidic residues" evidence="1">
    <location>
        <begin position="1"/>
        <end position="12"/>
    </location>
</feature>